<dbReference type="PANTHER" id="PTHR30026">
    <property type="entry name" value="OUTER MEMBRANE PROTEIN TOLC"/>
    <property type="match status" value="1"/>
</dbReference>
<evidence type="ECO:0000313" key="10">
    <source>
        <dbReference type="Proteomes" id="UP000474757"/>
    </source>
</evidence>
<comment type="subcellular location">
    <subcellularLocation>
        <location evidence="1">Cell outer membrane</location>
    </subcellularLocation>
</comment>
<dbReference type="GO" id="GO:0009279">
    <property type="term" value="C:cell outer membrane"/>
    <property type="evidence" value="ECO:0007669"/>
    <property type="project" value="UniProtKB-SubCell"/>
</dbReference>
<evidence type="ECO:0000256" key="8">
    <source>
        <dbReference type="SAM" id="SignalP"/>
    </source>
</evidence>
<organism evidence="9 10">
    <name type="scientific">Pseudoroseicyclus tamaricis</name>
    <dbReference type="NCBI Taxonomy" id="2705421"/>
    <lineage>
        <taxon>Bacteria</taxon>
        <taxon>Pseudomonadati</taxon>
        <taxon>Pseudomonadota</taxon>
        <taxon>Alphaproteobacteria</taxon>
        <taxon>Rhodobacterales</taxon>
        <taxon>Paracoccaceae</taxon>
        <taxon>Pseudoroseicyclus</taxon>
    </lineage>
</organism>
<name>A0A6B2JJ91_9RHOB</name>
<proteinExistence type="inferred from homology"/>
<dbReference type="NCBIfam" id="TIGR01844">
    <property type="entry name" value="type_I_sec_TolC"/>
    <property type="match status" value="1"/>
</dbReference>
<feature type="chain" id="PRO_5025436425" evidence="8">
    <location>
        <begin position="22"/>
        <end position="454"/>
    </location>
</feature>
<evidence type="ECO:0000256" key="3">
    <source>
        <dbReference type="ARBA" id="ARBA00022448"/>
    </source>
</evidence>
<dbReference type="PANTHER" id="PTHR30026:SF22">
    <property type="entry name" value="OUTER MEMBRANE EFFLUX PROTEIN"/>
    <property type="match status" value="1"/>
</dbReference>
<dbReference type="InterPro" id="IPR003423">
    <property type="entry name" value="OMP_efflux"/>
</dbReference>
<dbReference type="EMBL" id="JAAGAB010000002">
    <property type="protein sequence ID" value="NDV01491.1"/>
    <property type="molecule type" value="Genomic_DNA"/>
</dbReference>
<evidence type="ECO:0000256" key="5">
    <source>
        <dbReference type="ARBA" id="ARBA00022692"/>
    </source>
</evidence>
<comment type="similarity">
    <text evidence="2">Belongs to the outer membrane factor (OMF) (TC 1.B.17) family.</text>
</comment>
<keyword evidence="5" id="KW-0812">Transmembrane</keyword>
<dbReference type="InterPro" id="IPR051906">
    <property type="entry name" value="TolC-like"/>
</dbReference>
<accession>A0A6B2JJ91</accession>
<dbReference type="GO" id="GO:0015562">
    <property type="term" value="F:efflux transmembrane transporter activity"/>
    <property type="evidence" value="ECO:0007669"/>
    <property type="project" value="InterPro"/>
</dbReference>
<evidence type="ECO:0000256" key="7">
    <source>
        <dbReference type="ARBA" id="ARBA00023237"/>
    </source>
</evidence>
<evidence type="ECO:0000256" key="1">
    <source>
        <dbReference type="ARBA" id="ARBA00004442"/>
    </source>
</evidence>
<evidence type="ECO:0000256" key="2">
    <source>
        <dbReference type="ARBA" id="ARBA00007613"/>
    </source>
</evidence>
<dbReference type="Pfam" id="PF02321">
    <property type="entry name" value="OEP"/>
    <property type="match status" value="2"/>
</dbReference>
<dbReference type="SUPFAM" id="SSF56954">
    <property type="entry name" value="Outer membrane efflux proteins (OEP)"/>
    <property type="match status" value="1"/>
</dbReference>
<dbReference type="RefSeq" id="WP_163893493.1">
    <property type="nucleotide sequence ID" value="NZ_JAAFYS010000002.1"/>
</dbReference>
<gene>
    <name evidence="9" type="ORF">GZA08_10990</name>
</gene>
<dbReference type="GO" id="GO:1990281">
    <property type="term" value="C:efflux pump complex"/>
    <property type="evidence" value="ECO:0007669"/>
    <property type="project" value="TreeGrafter"/>
</dbReference>
<dbReference type="GO" id="GO:0015288">
    <property type="term" value="F:porin activity"/>
    <property type="evidence" value="ECO:0007669"/>
    <property type="project" value="TreeGrafter"/>
</dbReference>
<keyword evidence="7" id="KW-0998">Cell outer membrane</keyword>
<keyword evidence="4" id="KW-1134">Transmembrane beta strand</keyword>
<dbReference type="Proteomes" id="UP000474757">
    <property type="component" value="Unassembled WGS sequence"/>
</dbReference>
<evidence type="ECO:0000256" key="6">
    <source>
        <dbReference type="ARBA" id="ARBA00023136"/>
    </source>
</evidence>
<dbReference type="AlphaFoldDB" id="A0A6B2JJ91"/>
<dbReference type="InterPro" id="IPR010130">
    <property type="entry name" value="T1SS_OMP_TolC"/>
</dbReference>
<dbReference type="Gene3D" id="1.20.1600.10">
    <property type="entry name" value="Outer membrane efflux proteins (OEP)"/>
    <property type="match status" value="1"/>
</dbReference>
<sequence>MKQWLMRAATAALLAAPLADAARAETLADAMAHGYEHSGLLEQNRALLRAADEDVAQANATLLPVVNWSASASSTFDTFGGLQDLVSANLQLSSQLTVYDGGAGRLAIAAQKENVLATRASLINVEQQVLQGVVEAYLNLRLAQEFVSMRENNVRLITRELRAAEDRFEVGEITRTDVSLAEAQLAAARSALAAEQGGLVRAVYEFQVAVGREPGTLQWPGPAPINRTLAEAKAWALRNHPSIIQAQHAVAAAELNIERAQAALGPNVSVSAGVGIDQDSNVGRNFSLSLSGPVYQGGRLSSQIRQFMSRRDASRAQLLLTAQQVEQAVGNAWSFLEVARSSAVAYERQVDAASVAFDGVREEASLGSRTTLDVLNAEQELLDARTNLISAQVDETIASYAVLAAMGLLTAQSLGLHVQIYDPSAYYNLVQDSPTRTSEQGQALERVLEAIGQN</sequence>
<reference evidence="9 10" key="1">
    <citation type="submission" date="2020-02" db="EMBL/GenBank/DDBJ databases">
        <title>Pseudoroseicyclus tamarix, sp. nov., isolated from offshore sediment of a Tamarix chinensis forest.</title>
        <authorList>
            <person name="Gai Y."/>
        </authorList>
    </citation>
    <scope>NUCLEOTIDE SEQUENCE [LARGE SCALE GENOMIC DNA]</scope>
    <source>
        <strain evidence="9 10">CLL3-39</strain>
    </source>
</reference>
<evidence type="ECO:0000313" key="9">
    <source>
        <dbReference type="EMBL" id="NDV01491.1"/>
    </source>
</evidence>
<comment type="caution">
    <text evidence="9">The sequence shown here is derived from an EMBL/GenBank/DDBJ whole genome shotgun (WGS) entry which is preliminary data.</text>
</comment>
<keyword evidence="8" id="KW-0732">Signal</keyword>
<feature type="signal peptide" evidence="8">
    <location>
        <begin position="1"/>
        <end position="21"/>
    </location>
</feature>
<evidence type="ECO:0000256" key="4">
    <source>
        <dbReference type="ARBA" id="ARBA00022452"/>
    </source>
</evidence>
<keyword evidence="10" id="KW-1185">Reference proteome</keyword>
<protein>
    <submittedName>
        <fullName evidence="9">TolC family outer membrane protein</fullName>
    </submittedName>
</protein>
<keyword evidence="6" id="KW-0472">Membrane</keyword>
<keyword evidence="3" id="KW-0813">Transport</keyword>